<sequence length="560" mass="64706">MIIASTIVTFLLLLTVFSLEHFLHAHFYKTTIVVLISDIATIDDQLVFILKLNQPKLIMSLMNPLTVEAFDNYVIIDTGTTPITSSVNYIKYKVNPRGKFLIITLRYVPEDDLKSVFKTLWSFYIYNVVIYTNGMLVTWYPYQNNCGTSINIVVSNPKVNPFENKIPKNFQNCSFVITWDKIDIEVKNPHDESDPGYFVRLLNSLAHSMNTTPIYLIDNINYIASARDKGTYDDLKHEMVENKIDLAFAMAASTQNQHLGPELEISTSFLNIYSYFVLPPRRKITSSTSTLVIFSKTIWCLIVVSIFSMAFLWKILTQHSFQTCFFEVLHMFLQSTMTQRPRSTLQRVIFFLYFFYVVNLTSIYLSQLSGVLNSPSYEPKILTMKDIVASHHKLRFHAIYGLFFEEKSLHDALMRKRIPETKPVSIPVQLKDFSQKLNHGIILLHGGRHYIRNFQEVQVATYDKVATFYCFFIVRKGFPMLDRINKAILHVSEGGLMQKWMYEAQLSTGKILVSTNEKIPGVLDLDRILSTFIILAVGQMLSVIVLVLEIAYVKYIRNYW</sequence>
<evidence type="ECO:0000256" key="8">
    <source>
        <dbReference type="ARBA" id="ARBA00023180"/>
    </source>
</evidence>
<dbReference type="Proteomes" id="UP001168821">
    <property type="component" value="Unassembled WGS sequence"/>
</dbReference>
<dbReference type="PANTHER" id="PTHR42643:SF38">
    <property type="entry name" value="IONOTROPIC RECEPTOR 100A"/>
    <property type="match status" value="1"/>
</dbReference>
<gene>
    <name evidence="12" type="ORF">Zmor_000307</name>
</gene>
<dbReference type="Pfam" id="PF00060">
    <property type="entry name" value="Lig_chan"/>
    <property type="match status" value="1"/>
</dbReference>
<keyword evidence="10" id="KW-0732">Signal</keyword>
<evidence type="ECO:0000256" key="1">
    <source>
        <dbReference type="ARBA" id="ARBA00004651"/>
    </source>
</evidence>
<feature type="domain" description="Ionotropic glutamate receptor C-terminal" evidence="11">
    <location>
        <begin position="318"/>
        <end position="538"/>
    </location>
</feature>
<keyword evidence="7" id="KW-0675">Receptor</keyword>
<evidence type="ECO:0000256" key="2">
    <source>
        <dbReference type="ARBA" id="ARBA00008685"/>
    </source>
</evidence>
<accession>A0AA38MRD9</accession>
<evidence type="ECO:0000256" key="10">
    <source>
        <dbReference type="SAM" id="SignalP"/>
    </source>
</evidence>
<evidence type="ECO:0000313" key="12">
    <source>
        <dbReference type="EMBL" id="KAJ3664764.1"/>
    </source>
</evidence>
<keyword evidence="4 9" id="KW-0812">Transmembrane</keyword>
<feature type="signal peptide" evidence="10">
    <location>
        <begin position="1"/>
        <end position="25"/>
    </location>
</feature>
<feature type="chain" id="PRO_5041454963" description="Ionotropic glutamate receptor C-terminal domain-containing protein" evidence="10">
    <location>
        <begin position="26"/>
        <end position="560"/>
    </location>
</feature>
<evidence type="ECO:0000256" key="3">
    <source>
        <dbReference type="ARBA" id="ARBA00022475"/>
    </source>
</evidence>
<evidence type="ECO:0000256" key="7">
    <source>
        <dbReference type="ARBA" id="ARBA00023170"/>
    </source>
</evidence>
<proteinExistence type="inferred from homology"/>
<keyword evidence="3" id="KW-1003">Cell membrane</keyword>
<reference evidence="12" key="1">
    <citation type="journal article" date="2023" name="G3 (Bethesda)">
        <title>Whole genome assemblies of Zophobas morio and Tenebrio molitor.</title>
        <authorList>
            <person name="Kaur S."/>
            <person name="Stinson S.A."/>
            <person name="diCenzo G.C."/>
        </authorList>
    </citation>
    <scope>NUCLEOTIDE SEQUENCE</scope>
    <source>
        <strain evidence="12">QUZm001</strain>
    </source>
</reference>
<dbReference type="AlphaFoldDB" id="A0AA38MRD9"/>
<keyword evidence="8" id="KW-0325">Glycoprotein</keyword>
<dbReference type="InterPro" id="IPR052192">
    <property type="entry name" value="Insect_Ionotropic_Sensory_Rcpt"/>
</dbReference>
<comment type="caution">
    <text evidence="12">The sequence shown here is derived from an EMBL/GenBank/DDBJ whole genome shotgun (WGS) entry which is preliminary data.</text>
</comment>
<evidence type="ECO:0000259" key="11">
    <source>
        <dbReference type="Pfam" id="PF00060"/>
    </source>
</evidence>
<keyword evidence="5 9" id="KW-1133">Transmembrane helix</keyword>
<dbReference type="GO" id="GO:0005886">
    <property type="term" value="C:plasma membrane"/>
    <property type="evidence" value="ECO:0007669"/>
    <property type="project" value="UniProtKB-SubCell"/>
</dbReference>
<feature type="transmembrane region" description="Helical" evidence="9">
    <location>
        <begin position="348"/>
        <end position="366"/>
    </location>
</feature>
<evidence type="ECO:0000313" key="13">
    <source>
        <dbReference type="Proteomes" id="UP001168821"/>
    </source>
</evidence>
<comment type="similarity">
    <text evidence="2">Belongs to the glutamate-gated ion channel (TC 1.A.10.1) family.</text>
</comment>
<evidence type="ECO:0000256" key="9">
    <source>
        <dbReference type="SAM" id="Phobius"/>
    </source>
</evidence>
<evidence type="ECO:0000256" key="4">
    <source>
        <dbReference type="ARBA" id="ARBA00022692"/>
    </source>
</evidence>
<evidence type="ECO:0000256" key="6">
    <source>
        <dbReference type="ARBA" id="ARBA00023136"/>
    </source>
</evidence>
<organism evidence="12 13">
    <name type="scientific">Zophobas morio</name>
    <dbReference type="NCBI Taxonomy" id="2755281"/>
    <lineage>
        <taxon>Eukaryota</taxon>
        <taxon>Metazoa</taxon>
        <taxon>Ecdysozoa</taxon>
        <taxon>Arthropoda</taxon>
        <taxon>Hexapoda</taxon>
        <taxon>Insecta</taxon>
        <taxon>Pterygota</taxon>
        <taxon>Neoptera</taxon>
        <taxon>Endopterygota</taxon>
        <taxon>Coleoptera</taxon>
        <taxon>Polyphaga</taxon>
        <taxon>Cucujiformia</taxon>
        <taxon>Tenebrionidae</taxon>
        <taxon>Zophobas</taxon>
    </lineage>
</organism>
<dbReference type="GO" id="GO:0015276">
    <property type="term" value="F:ligand-gated monoatomic ion channel activity"/>
    <property type="evidence" value="ECO:0007669"/>
    <property type="project" value="InterPro"/>
</dbReference>
<feature type="transmembrane region" description="Helical" evidence="9">
    <location>
        <begin position="291"/>
        <end position="313"/>
    </location>
</feature>
<evidence type="ECO:0000256" key="5">
    <source>
        <dbReference type="ARBA" id="ARBA00022989"/>
    </source>
</evidence>
<protein>
    <recommendedName>
        <fullName evidence="11">Ionotropic glutamate receptor C-terminal domain-containing protein</fullName>
    </recommendedName>
</protein>
<name>A0AA38MRD9_9CUCU</name>
<comment type="subcellular location">
    <subcellularLocation>
        <location evidence="1">Cell membrane</location>
        <topology evidence="1">Multi-pass membrane protein</topology>
    </subcellularLocation>
</comment>
<feature type="transmembrane region" description="Helical" evidence="9">
    <location>
        <begin position="528"/>
        <end position="553"/>
    </location>
</feature>
<dbReference type="SUPFAM" id="SSF53850">
    <property type="entry name" value="Periplasmic binding protein-like II"/>
    <property type="match status" value="1"/>
</dbReference>
<dbReference type="EMBL" id="JALNTZ010000001">
    <property type="protein sequence ID" value="KAJ3664764.1"/>
    <property type="molecule type" value="Genomic_DNA"/>
</dbReference>
<dbReference type="GO" id="GO:0050906">
    <property type="term" value="P:detection of stimulus involved in sensory perception"/>
    <property type="evidence" value="ECO:0007669"/>
    <property type="project" value="UniProtKB-ARBA"/>
</dbReference>
<keyword evidence="13" id="KW-1185">Reference proteome</keyword>
<keyword evidence="6 9" id="KW-0472">Membrane</keyword>
<dbReference type="PANTHER" id="PTHR42643">
    <property type="entry name" value="IONOTROPIC RECEPTOR 20A-RELATED"/>
    <property type="match status" value="1"/>
</dbReference>
<dbReference type="InterPro" id="IPR001320">
    <property type="entry name" value="Iontro_rcpt_C"/>
</dbReference>